<keyword evidence="15" id="KW-0732">Signal</keyword>
<feature type="transmembrane region" description="Helical" evidence="14">
    <location>
        <begin position="718"/>
        <end position="741"/>
    </location>
</feature>
<gene>
    <name evidence="17" type="ORF">ACFQWB_02710</name>
</gene>
<dbReference type="SUPFAM" id="SSF49785">
    <property type="entry name" value="Galactose-binding domain-like"/>
    <property type="match status" value="2"/>
</dbReference>
<proteinExistence type="inferred from homology"/>
<keyword evidence="5" id="KW-0328">Glycosyltransferase</keyword>
<dbReference type="Pfam" id="PF00754">
    <property type="entry name" value="F5_F8_type_C"/>
    <property type="match status" value="1"/>
</dbReference>
<feature type="transmembrane region" description="Helical" evidence="14">
    <location>
        <begin position="1008"/>
        <end position="1025"/>
    </location>
</feature>
<evidence type="ECO:0000256" key="3">
    <source>
        <dbReference type="ARBA" id="ARBA00007222"/>
    </source>
</evidence>
<keyword evidence="18" id="KW-1185">Reference proteome</keyword>
<dbReference type="PANTHER" id="PTHR10050">
    <property type="entry name" value="DOLICHYL-PHOSPHATE-MANNOSE--PROTEIN MANNOSYLTRANSFERASE"/>
    <property type="match status" value="1"/>
</dbReference>
<evidence type="ECO:0000259" key="16">
    <source>
        <dbReference type="PROSITE" id="PS50022"/>
    </source>
</evidence>
<dbReference type="Proteomes" id="UP001596528">
    <property type="component" value="Unassembled WGS sequence"/>
</dbReference>
<dbReference type="EMBL" id="JBHTGQ010000004">
    <property type="protein sequence ID" value="MFC7748857.1"/>
    <property type="molecule type" value="Genomic_DNA"/>
</dbReference>
<dbReference type="Pfam" id="PF02366">
    <property type="entry name" value="PMT"/>
    <property type="match status" value="1"/>
</dbReference>
<evidence type="ECO:0000313" key="18">
    <source>
        <dbReference type="Proteomes" id="UP001596528"/>
    </source>
</evidence>
<keyword evidence="6" id="KW-0808">Transferase</keyword>
<feature type="transmembrane region" description="Helical" evidence="14">
    <location>
        <begin position="1181"/>
        <end position="1198"/>
    </location>
</feature>
<feature type="signal peptide" evidence="15">
    <location>
        <begin position="1"/>
        <end position="24"/>
    </location>
</feature>
<feature type="transmembrane region" description="Helical" evidence="14">
    <location>
        <begin position="611"/>
        <end position="629"/>
    </location>
</feature>
<reference evidence="18" key="1">
    <citation type="journal article" date="2019" name="Int. J. Syst. Evol. Microbiol.">
        <title>The Global Catalogue of Microorganisms (GCM) 10K type strain sequencing project: providing services to taxonomists for standard genome sequencing and annotation.</title>
        <authorList>
            <consortium name="The Broad Institute Genomics Platform"/>
            <consortium name="The Broad Institute Genome Sequencing Center for Infectious Disease"/>
            <person name="Wu L."/>
            <person name="Ma J."/>
        </authorList>
    </citation>
    <scope>NUCLEOTIDE SEQUENCE [LARGE SCALE GENOMIC DNA]</scope>
    <source>
        <strain evidence="18">JCM 18657</strain>
    </source>
</reference>
<evidence type="ECO:0000256" key="10">
    <source>
        <dbReference type="ARBA" id="ARBA00024033"/>
    </source>
</evidence>
<protein>
    <recommendedName>
        <fullName evidence="11">Polyprenol-phosphate-mannose--protein mannosyltransferase</fullName>
    </recommendedName>
    <alternativeName>
        <fullName evidence="12">Protein O-mannosyltransferase</fullName>
    </alternativeName>
</protein>
<keyword evidence="8 14" id="KW-1133">Transmembrane helix</keyword>
<evidence type="ECO:0000256" key="6">
    <source>
        <dbReference type="ARBA" id="ARBA00022679"/>
    </source>
</evidence>
<comment type="subcellular location">
    <subcellularLocation>
        <location evidence="1">Cell membrane</location>
        <topology evidence="1">Multi-pass membrane protein</topology>
    </subcellularLocation>
</comment>
<dbReference type="InterPro" id="IPR032421">
    <property type="entry name" value="PMT_4TMC"/>
</dbReference>
<feature type="transmembrane region" description="Helical" evidence="14">
    <location>
        <begin position="1275"/>
        <end position="1298"/>
    </location>
</feature>
<sequence>MLTIATVAAALAGWTQGAAPSAFAESPSAAAEVQSGTAGNLLTNGDFQQSTAGVPAGWGKDVWQTDGLASQFAVESQPDGNAVAIIVNDKPNDAKWTQTVTVEPNATYLLTGRVKTEGVGEAAVGANLSVLGILETSEDVRGTTEDWRTLSFYGRTGKDQREVTIAARLGGYGSLNTGKAIFDDIRLEKVEQPPSGAKVVSLIPAPVHHDGGGEAKTQPMKALRFNSLLGYSFLFVVLFLWLYRRFVSPGAGANLSGRSSGTGAGRWGAALAVTLVGAFVMRVWLSLSVEGHPADISTFKAWAIHAATVGIPHFYDDARFLGGDFFADYPPGYLYVLYAIGKIARAADLGAGSNGFLLLMKLPALLADLATAWLLYRWGRERVGAAASWAIAALYAFNPAVLLNGAVWGQVDSVFALFVAAAVYALGSGRIVAAFVVYAVAVLIKPQALIFAPVLLLSLAENFRLWKRYALGAGAGAAVFALLSLPFSPGKPWDWMIQLYTATLASYPYATLNAFNLMALTGGNWAPLDQPWMGLTYGAWGMILIVATVALAAWFWLRGKPGAKDKGELIAVLILACVFVLTSKMHERYLFPALVLASIAFIRLRDWRILGLYAAFSVAHFLNTGYVLGENLNRSYQVGANDGILVLVSAVHVGLLAVLIGVAGDILLRGRVRLPAGVRSRPETLKHAPRANGKAAGSVGTDWLRPETPPPGMTRKDYALMGGLTLVYAVIALINLGSFSAPETYWKPAMPGASVRIDLGSVQTVDRIYSYAGAGTSKYRVELSADGFNWGPPHEINNDYTKDFIWQIQTIQPEQARYARVTVAETGSALHELALFAPGGEKPLPAVSALGEPEGEDGVGGASQLIDEAGTVPLRPSYLHGTYFDEIYHARTAYEHLHKIEPYENTHPPLGKVFISAGIAVFGMNPFGWRIVGTLFGIAMVPLMYLFGKALFRKTEYAFIAAFLFTFDFMHFAQTRIATIDVYGVFFIILMFYFMLRYMQTNFHLSPLRRTLVPLGLSGLFFGIGAASKWIVIYGGAGLAFLFFYSLLLRWREYRTAKALLTGDSCPADAALRERIERIVRIFPGSVVKTLLWCVLTFVLIPVVIYVASYAQILQVPGYDLEDVWENQKGMFNYHSQLETTHPFGSSWWEWPFMYKPIWFYDGQGLPDDRVSSISSFGNPLVWWCGMGALFWVIYRMWTRRDWTMLVPFTAFTSQYVPWMLVPRLTFIYHFFAMVPFLCLFLTAFIKHLRENADAPAWWKRRMGRRIGAGRDTLFWTYASRLYLAGVLLLFVLFYPILSGLEVPKWYVAHVLRWFDSWYFY</sequence>
<dbReference type="InterPro" id="IPR018584">
    <property type="entry name" value="GT87"/>
</dbReference>
<dbReference type="PROSITE" id="PS50022">
    <property type="entry name" value="FA58C_3"/>
    <property type="match status" value="1"/>
</dbReference>
<feature type="transmembrane region" description="Helical" evidence="14">
    <location>
        <begin position="407"/>
        <end position="426"/>
    </location>
</feature>
<organism evidence="17 18">
    <name type="scientific">Paenibacillus thermoaerophilus</name>
    <dbReference type="NCBI Taxonomy" id="1215385"/>
    <lineage>
        <taxon>Bacteria</taxon>
        <taxon>Bacillati</taxon>
        <taxon>Bacillota</taxon>
        <taxon>Bacilli</taxon>
        <taxon>Bacillales</taxon>
        <taxon>Paenibacillaceae</taxon>
        <taxon>Paenibacillus</taxon>
    </lineage>
</organism>
<feature type="domain" description="F5/8 type C" evidence="16">
    <location>
        <begin position="744"/>
        <end position="840"/>
    </location>
</feature>
<feature type="transmembrane region" description="Helical" evidence="14">
    <location>
        <begin position="356"/>
        <end position="376"/>
    </location>
</feature>
<evidence type="ECO:0000256" key="9">
    <source>
        <dbReference type="ARBA" id="ARBA00023136"/>
    </source>
</evidence>
<keyword evidence="9 14" id="KW-0472">Membrane</keyword>
<comment type="similarity">
    <text evidence="3">Belongs to the glycosyltransferase 39 family.</text>
</comment>
<evidence type="ECO:0000256" key="15">
    <source>
        <dbReference type="SAM" id="SignalP"/>
    </source>
</evidence>
<feature type="transmembrane region" description="Helical" evidence="14">
    <location>
        <begin position="644"/>
        <end position="668"/>
    </location>
</feature>
<evidence type="ECO:0000256" key="13">
    <source>
        <dbReference type="SAM" id="MobiDB-lite"/>
    </source>
</evidence>
<evidence type="ECO:0000256" key="14">
    <source>
        <dbReference type="SAM" id="Phobius"/>
    </source>
</evidence>
<evidence type="ECO:0000256" key="11">
    <source>
        <dbReference type="ARBA" id="ARBA00093617"/>
    </source>
</evidence>
<feature type="transmembrane region" description="Helical" evidence="14">
    <location>
        <begin position="532"/>
        <end position="555"/>
    </location>
</feature>
<evidence type="ECO:0000256" key="12">
    <source>
        <dbReference type="ARBA" id="ARBA00093644"/>
    </source>
</evidence>
<feature type="transmembrane region" description="Helical" evidence="14">
    <location>
        <begin position="433"/>
        <end position="457"/>
    </location>
</feature>
<dbReference type="InterPro" id="IPR027005">
    <property type="entry name" value="PMT-like"/>
</dbReference>
<evidence type="ECO:0000256" key="7">
    <source>
        <dbReference type="ARBA" id="ARBA00022692"/>
    </source>
</evidence>
<dbReference type="InterPro" id="IPR008979">
    <property type="entry name" value="Galactose-bd-like_sf"/>
</dbReference>
<dbReference type="InterPro" id="IPR003342">
    <property type="entry name" value="ArnT-like_N"/>
</dbReference>
<feature type="transmembrane region" description="Helical" evidence="14">
    <location>
        <begin position="1227"/>
        <end position="1246"/>
    </location>
</feature>
<feature type="transmembrane region" description="Helical" evidence="14">
    <location>
        <begin position="264"/>
        <end position="285"/>
    </location>
</feature>
<comment type="similarity">
    <text evidence="10">Belongs to the glycosyltransferase 87 family.</text>
</comment>
<feature type="transmembrane region" description="Helical" evidence="14">
    <location>
        <begin position="383"/>
        <end position="401"/>
    </location>
</feature>
<evidence type="ECO:0000256" key="1">
    <source>
        <dbReference type="ARBA" id="ARBA00004651"/>
    </source>
</evidence>
<feature type="transmembrane region" description="Helical" evidence="14">
    <location>
        <begin position="1091"/>
        <end position="1113"/>
    </location>
</feature>
<dbReference type="Gene3D" id="2.60.120.260">
    <property type="entry name" value="Galactose-binding domain-like"/>
    <property type="match status" value="2"/>
</dbReference>
<feature type="transmembrane region" description="Helical" evidence="14">
    <location>
        <begin position="1205"/>
        <end position="1221"/>
    </location>
</feature>
<feature type="transmembrane region" description="Helical" evidence="14">
    <location>
        <begin position="957"/>
        <end position="974"/>
    </location>
</feature>
<evidence type="ECO:0000313" key="17">
    <source>
        <dbReference type="EMBL" id="MFC7748857.1"/>
    </source>
</evidence>
<comment type="caution">
    <text evidence="17">The sequence shown here is derived from an EMBL/GenBank/DDBJ whole genome shotgun (WGS) entry which is preliminary data.</text>
</comment>
<dbReference type="Pfam" id="PF16192">
    <property type="entry name" value="PMT_4TMC"/>
    <property type="match status" value="1"/>
</dbReference>
<comment type="pathway">
    <text evidence="2">Protein modification; protein glycosylation.</text>
</comment>
<evidence type="ECO:0000256" key="2">
    <source>
        <dbReference type="ARBA" id="ARBA00004922"/>
    </source>
</evidence>
<evidence type="ECO:0000256" key="5">
    <source>
        <dbReference type="ARBA" id="ARBA00022676"/>
    </source>
</evidence>
<keyword evidence="4" id="KW-1003">Cell membrane</keyword>
<feature type="transmembrane region" description="Helical" evidence="14">
    <location>
        <begin position="980"/>
        <end position="996"/>
    </location>
</feature>
<keyword evidence="7 14" id="KW-0812">Transmembrane</keyword>
<dbReference type="Pfam" id="PF09594">
    <property type="entry name" value="GT87"/>
    <property type="match status" value="1"/>
</dbReference>
<feature type="chain" id="PRO_5045339235" description="Polyprenol-phosphate-mannose--protein mannosyltransferase" evidence="15">
    <location>
        <begin position="25"/>
        <end position="1321"/>
    </location>
</feature>
<dbReference type="InterPro" id="IPR000421">
    <property type="entry name" value="FA58C"/>
</dbReference>
<evidence type="ECO:0000256" key="8">
    <source>
        <dbReference type="ARBA" id="ARBA00022989"/>
    </source>
</evidence>
<feature type="transmembrane region" description="Helical" evidence="14">
    <location>
        <begin position="499"/>
        <end position="520"/>
    </location>
</feature>
<evidence type="ECO:0000256" key="4">
    <source>
        <dbReference type="ARBA" id="ARBA00022475"/>
    </source>
</evidence>
<feature type="region of interest" description="Disordered" evidence="13">
    <location>
        <begin position="683"/>
        <end position="706"/>
    </location>
</feature>
<dbReference type="PANTHER" id="PTHR10050:SF53">
    <property type="entry name" value="CHROMOSOME UNDETERMINED SCAFFOLD_67, WHOLE GENOME SHOTGUN SEQUENCE"/>
    <property type="match status" value="1"/>
</dbReference>
<feature type="transmembrane region" description="Helical" evidence="14">
    <location>
        <begin position="225"/>
        <end position="243"/>
    </location>
</feature>
<feature type="transmembrane region" description="Helical" evidence="14">
    <location>
        <begin position="469"/>
        <end position="487"/>
    </location>
</feature>
<name>A0ABW2UYA1_9BACL</name>
<accession>A0ABW2UYA1</accession>
<feature type="transmembrane region" description="Helical" evidence="14">
    <location>
        <begin position="567"/>
        <end position="583"/>
    </location>
</feature>
<feature type="transmembrane region" description="Helical" evidence="14">
    <location>
        <begin position="1031"/>
        <end position="1049"/>
    </location>
</feature>
<feature type="transmembrane region" description="Helical" evidence="14">
    <location>
        <begin position="927"/>
        <end position="945"/>
    </location>
</feature>